<protein>
    <submittedName>
        <fullName evidence="1">Uncharacterized protein</fullName>
    </submittedName>
</protein>
<evidence type="ECO:0000313" key="1">
    <source>
        <dbReference type="EMBL" id="SPF49869.1"/>
    </source>
</evidence>
<proteinExistence type="predicted"/>
<dbReference type="Proteomes" id="UP000238701">
    <property type="component" value="Unassembled WGS sequence"/>
</dbReference>
<dbReference type="EMBL" id="OMOD01000194">
    <property type="protein sequence ID" value="SPF49869.1"/>
    <property type="molecule type" value="Genomic_DNA"/>
</dbReference>
<reference evidence="2" key="1">
    <citation type="submission" date="2018-02" db="EMBL/GenBank/DDBJ databases">
        <authorList>
            <person name="Hausmann B."/>
        </authorList>
    </citation>
    <scope>NUCLEOTIDE SEQUENCE [LARGE SCALE GENOMIC DNA]</scope>
    <source>
        <strain evidence="2">Peat soil MAG SbA1</strain>
    </source>
</reference>
<gene>
    <name evidence="1" type="ORF">SBA1_950018</name>
</gene>
<accession>A0A2U3LDN5</accession>
<sequence>MFLGELFGKNKEPKKANEYFEKAISLAQKARWAKRAVKGQTAATKPKRTMPSAARQKIAAAQKARWAAWKAKQKKAA</sequence>
<evidence type="ECO:0000313" key="2">
    <source>
        <dbReference type="Proteomes" id="UP000238701"/>
    </source>
</evidence>
<name>A0A2U3LDN5_9BACT</name>
<dbReference type="AlphaFoldDB" id="A0A2U3LDN5"/>
<organism evidence="1 2">
    <name type="scientific">Candidatus Sulfotelmatobacter kueseliae</name>
    <dbReference type="NCBI Taxonomy" id="2042962"/>
    <lineage>
        <taxon>Bacteria</taxon>
        <taxon>Pseudomonadati</taxon>
        <taxon>Acidobacteriota</taxon>
        <taxon>Terriglobia</taxon>
        <taxon>Terriglobales</taxon>
        <taxon>Candidatus Korobacteraceae</taxon>
        <taxon>Candidatus Sulfotelmatobacter</taxon>
    </lineage>
</organism>